<evidence type="ECO:0000313" key="4">
    <source>
        <dbReference type="Proteomes" id="UP001337655"/>
    </source>
</evidence>
<dbReference type="RefSeq" id="XP_064658791.1">
    <property type="nucleotide sequence ID" value="XM_064802666.1"/>
</dbReference>
<feature type="region of interest" description="Disordered" evidence="2">
    <location>
        <begin position="1"/>
        <end position="35"/>
    </location>
</feature>
<dbReference type="AlphaFoldDB" id="A0AAV9PCL0"/>
<evidence type="ECO:0000256" key="2">
    <source>
        <dbReference type="SAM" id="MobiDB-lite"/>
    </source>
</evidence>
<feature type="region of interest" description="Disordered" evidence="2">
    <location>
        <begin position="241"/>
        <end position="456"/>
    </location>
</feature>
<dbReference type="EMBL" id="JAVRRT010000008">
    <property type="protein sequence ID" value="KAK5169445.1"/>
    <property type="molecule type" value="Genomic_DNA"/>
</dbReference>
<dbReference type="Proteomes" id="UP001337655">
    <property type="component" value="Unassembled WGS sequence"/>
</dbReference>
<reference evidence="3 4" key="1">
    <citation type="submission" date="2023-08" db="EMBL/GenBank/DDBJ databases">
        <title>Black Yeasts Isolated from many extreme environments.</title>
        <authorList>
            <person name="Coleine C."/>
            <person name="Stajich J.E."/>
            <person name="Selbmann L."/>
        </authorList>
    </citation>
    <scope>NUCLEOTIDE SEQUENCE [LARGE SCALE GENOMIC DNA]</scope>
    <source>
        <strain evidence="3 4">CCFEE 5935</strain>
    </source>
</reference>
<feature type="compositionally biased region" description="Polar residues" evidence="2">
    <location>
        <begin position="336"/>
        <end position="348"/>
    </location>
</feature>
<protein>
    <submittedName>
        <fullName evidence="3">Uncharacterized protein</fullName>
    </submittedName>
</protein>
<dbReference type="GeneID" id="89926762"/>
<evidence type="ECO:0000256" key="1">
    <source>
        <dbReference type="SAM" id="Coils"/>
    </source>
</evidence>
<feature type="compositionally biased region" description="Basic and acidic residues" evidence="2">
    <location>
        <begin position="378"/>
        <end position="390"/>
    </location>
</feature>
<feature type="coiled-coil region" evidence="1">
    <location>
        <begin position="587"/>
        <end position="614"/>
    </location>
</feature>
<accession>A0AAV9PCL0</accession>
<comment type="caution">
    <text evidence="3">The sequence shown here is derived from an EMBL/GenBank/DDBJ whole genome shotgun (WGS) entry which is preliminary data.</text>
</comment>
<feature type="region of interest" description="Disordered" evidence="2">
    <location>
        <begin position="156"/>
        <end position="193"/>
    </location>
</feature>
<feature type="compositionally biased region" description="Polar residues" evidence="2">
    <location>
        <begin position="312"/>
        <end position="323"/>
    </location>
</feature>
<keyword evidence="1" id="KW-0175">Coiled coil</keyword>
<feature type="region of interest" description="Disordered" evidence="2">
    <location>
        <begin position="56"/>
        <end position="75"/>
    </location>
</feature>
<sequence>MVEVFGSMDKVQANDEDTQGSGSGSGYSDLSALENETDDFGRRLIQHQRDAARLKALSGSQQAFRKARPKPRIADVLAREERENRLREAQVHNRTGSGGSHDSDPPVTVPREWGRKARKQTDWMRKILEPSEPSENGDAVLNGHDGEIFTRRTAFTGDSNWRPRSDGAVQDVRHTPAAREHAPSTPPSSMRHMNTTLRHDVYSESHDFSSASLLTSTPATNRLSRKVDELARRELEDLEGQDMIADVTNEMTRPATDRNLHRSSGSTLRDRTKADDTLPGNSVSSRPATALGHSANASRIPRRQRSPDRNQENIPPSGESNGTVAGHKRTEAETLVNRTAQQLTTRNAQRPGHSRNDSMNLLKKLARVSSMSPSPANDKQKDVIADEKTSSDGANTLALRPKSANDAATAPQTSARSRRSEPQAIRIGRQVDGEDGEATAGNSGQAAIVSQEMSTEPKTPVVTGAWVDTTMHAGDEASKATAIFRPRAIAEAELRRTSSEPSHQRSALGDILRESKEEQRLQGYGESTIQSLQDIVDPNLEPTDPTITSELDVEVKDEEVGDDRLMTQDEKDRRQESLAIEGMNKHLRSARTNVKDANRGLRRVENRIEASQHTIQAAPPTAPSTAPPTAPPAAAAATTVIVHQQPGRFGFQPCDTCGGCYHSVWAALWDEFRSYFYTWDPNYRYRIRFTSLGLLCIASLLWYLLECWMCSLYSHPFVTSRKAYTPDPKAPRFPFVIPTLLFRPFFKWGLGEDTYDYVWQALEAWWHEEVFERFIAGGNPCYKVHPAMCGAQPVRLQQKTTVRSAFESVRPSRQEWVAAATATGARFVGSVVDAIDEAGSMWDDFEVDSV</sequence>
<name>A0AAV9PCL0_9PEZI</name>
<gene>
    <name evidence="3" type="ORF">LTR77_005421</name>
</gene>
<proteinExistence type="predicted"/>
<evidence type="ECO:0000313" key="3">
    <source>
        <dbReference type="EMBL" id="KAK5169445.1"/>
    </source>
</evidence>
<feature type="region of interest" description="Disordered" evidence="2">
    <location>
        <begin position="86"/>
        <end position="120"/>
    </location>
</feature>
<keyword evidence="4" id="KW-1185">Reference proteome</keyword>
<feature type="compositionally biased region" description="Basic and acidic residues" evidence="2">
    <location>
        <begin position="161"/>
        <end position="182"/>
    </location>
</feature>
<organism evidence="3 4">
    <name type="scientific">Saxophila tyrrhenica</name>
    <dbReference type="NCBI Taxonomy" id="1690608"/>
    <lineage>
        <taxon>Eukaryota</taxon>
        <taxon>Fungi</taxon>
        <taxon>Dikarya</taxon>
        <taxon>Ascomycota</taxon>
        <taxon>Pezizomycotina</taxon>
        <taxon>Dothideomycetes</taxon>
        <taxon>Dothideomycetidae</taxon>
        <taxon>Mycosphaerellales</taxon>
        <taxon>Extremaceae</taxon>
        <taxon>Saxophila</taxon>
    </lineage>
</organism>